<dbReference type="InterPro" id="IPR036724">
    <property type="entry name" value="Cobalamin-bd_sf"/>
</dbReference>
<dbReference type="PROSITE" id="PS51337">
    <property type="entry name" value="B12_BINDING_NTER"/>
    <property type="match status" value="1"/>
</dbReference>
<evidence type="ECO:0000313" key="5">
    <source>
        <dbReference type="EMBL" id="VYU51558.1"/>
    </source>
</evidence>
<dbReference type="GO" id="GO:0046872">
    <property type="term" value="F:metal ion binding"/>
    <property type="evidence" value="ECO:0007669"/>
    <property type="project" value="UniProtKB-KW"/>
</dbReference>
<evidence type="ECO:0000259" key="4">
    <source>
        <dbReference type="PROSITE" id="PS51337"/>
    </source>
</evidence>
<dbReference type="SUPFAM" id="SSF47644">
    <property type="entry name" value="Methionine synthase domain"/>
    <property type="match status" value="1"/>
</dbReference>
<dbReference type="GO" id="GO:0050667">
    <property type="term" value="P:homocysteine metabolic process"/>
    <property type="evidence" value="ECO:0007669"/>
    <property type="project" value="TreeGrafter"/>
</dbReference>
<keyword evidence="5" id="KW-0489">Methyltransferase</keyword>
<reference evidence="5" key="1">
    <citation type="submission" date="2019-11" db="EMBL/GenBank/DDBJ databases">
        <authorList>
            <person name="Feng L."/>
        </authorList>
    </citation>
    <scope>NUCLEOTIDE SEQUENCE</scope>
    <source>
        <strain evidence="5">IbartlettiiLFYP30</strain>
    </source>
</reference>
<dbReference type="Pfam" id="PF02310">
    <property type="entry name" value="B12-binding"/>
    <property type="match status" value="1"/>
</dbReference>
<name>A0A6N3FH54_9FIRM</name>
<dbReference type="Gene3D" id="1.10.1240.10">
    <property type="entry name" value="Methionine synthase domain"/>
    <property type="match status" value="1"/>
</dbReference>
<dbReference type="PANTHER" id="PTHR45833:SF1">
    <property type="entry name" value="METHIONINE SYNTHASE"/>
    <property type="match status" value="1"/>
</dbReference>
<accession>A0A6N3FH54</accession>
<evidence type="ECO:0000256" key="1">
    <source>
        <dbReference type="ARBA" id="ARBA00022723"/>
    </source>
</evidence>
<protein>
    <submittedName>
        <fullName evidence="5">Methionine synthase</fullName>
        <ecNumber evidence="5">2.1.1.13</ecNumber>
    </submittedName>
</protein>
<dbReference type="SMART" id="SM01018">
    <property type="entry name" value="B12-binding_2"/>
    <property type="match status" value="1"/>
</dbReference>
<dbReference type="Pfam" id="PF02607">
    <property type="entry name" value="B12-binding_2"/>
    <property type="match status" value="1"/>
</dbReference>
<dbReference type="InterPro" id="IPR036594">
    <property type="entry name" value="Meth_synthase_dom"/>
</dbReference>
<dbReference type="GO" id="GO:0031419">
    <property type="term" value="F:cobalamin binding"/>
    <property type="evidence" value="ECO:0007669"/>
    <property type="project" value="InterPro"/>
</dbReference>
<organism evidence="5">
    <name type="scientific">Intestinibacter bartlettii</name>
    <dbReference type="NCBI Taxonomy" id="261299"/>
    <lineage>
        <taxon>Bacteria</taxon>
        <taxon>Bacillati</taxon>
        <taxon>Bacillota</taxon>
        <taxon>Clostridia</taxon>
        <taxon>Peptostreptococcales</taxon>
        <taxon>Peptostreptococcaceae</taxon>
        <taxon>Intestinibacter</taxon>
    </lineage>
</organism>
<sequence length="221" mass="24862">MDVYERVRQNILAGEAEEVSKIVKELVNLKYPPEKILQEGLIKGIEILADKFKTEMVLIPEALVATRALNAGLKTISPYIKKDNMYKARAVIGTVEGDIHDIGKNLVKMVVSTVGVEVIDLGIDVSIEKFIDAIKKYKPQLVMISALLTTTLKQMKLTIEEIENKNLRDDVIIFVGGAPVTRAYAMEIKADYYTKDVVELRDLLDENLDKILKQKSTKKSR</sequence>
<dbReference type="EC" id="2.1.1.13" evidence="5"/>
<evidence type="ECO:0000259" key="3">
    <source>
        <dbReference type="PROSITE" id="PS51332"/>
    </source>
</evidence>
<gene>
    <name evidence="5" type="primary">metH_2</name>
    <name evidence="5" type="ORF">IBLFYP30_00414</name>
</gene>
<feature type="domain" description="B12-binding N-terminal" evidence="4">
    <location>
        <begin position="1"/>
        <end position="88"/>
    </location>
</feature>
<dbReference type="InterPro" id="IPR050554">
    <property type="entry name" value="Met_Synthase/Corrinoid"/>
</dbReference>
<evidence type="ECO:0000256" key="2">
    <source>
        <dbReference type="ARBA" id="ARBA00023285"/>
    </source>
</evidence>
<dbReference type="InterPro" id="IPR006158">
    <property type="entry name" value="Cobalamin-bd"/>
</dbReference>
<keyword evidence="1" id="KW-0479">Metal-binding</keyword>
<dbReference type="EMBL" id="CACRUE010000044">
    <property type="protein sequence ID" value="VYU51558.1"/>
    <property type="molecule type" value="Genomic_DNA"/>
</dbReference>
<dbReference type="GO" id="GO:0032259">
    <property type="term" value="P:methylation"/>
    <property type="evidence" value="ECO:0007669"/>
    <property type="project" value="UniProtKB-KW"/>
</dbReference>
<dbReference type="AlphaFoldDB" id="A0A6N3FH54"/>
<dbReference type="SUPFAM" id="SSF52242">
    <property type="entry name" value="Cobalamin (vitamin B12)-binding domain"/>
    <property type="match status" value="1"/>
</dbReference>
<dbReference type="GO" id="GO:0046653">
    <property type="term" value="P:tetrahydrofolate metabolic process"/>
    <property type="evidence" value="ECO:0007669"/>
    <property type="project" value="TreeGrafter"/>
</dbReference>
<dbReference type="GO" id="GO:0008705">
    <property type="term" value="F:methionine synthase activity"/>
    <property type="evidence" value="ECO:0007669"/>
    <property type="project" value="UniProtKB-EC"/>
</dbReference>
<dbReference type="GO" id="GO:0005829">
    <property type="term" value="C:cytosol"/>
    <property type="evidence" value="ECO:0007669"/>
    <property type="project" value="TreeGrafter"/>
</dbReference>
<dbReference type="RefSeq" id="WP_156531208.1">
    <property type="nucleotide sequence ID" value="NZ_CACRUE010000044.1"/>
</dbReference>
<keyword evidence="5" id="KW-0808">Transferase</keyword>
<dbReference type="Gene3D" id="3.40.50.280">
    <property type="entry name" value="Cobalamin-binding domain"/>
    <property type="match status" value="1"/>
</dbReference>
<dbReference type="InterPro" id="IPR003759">
    <property type="entry name" value="Cbl-bd_cap"/>
</dbReference>
<keyword evidence="2" id="KW-0170">Cobalt</keyword>
<proteinExistence type="predicted"/>
<dbReference type="PANTHER" id="PTHR45833">
    <property type="entry name" value="METHIONINE SYNTHASE"/>
    <property type="match status" value="1"/>
</dbReference>
<dbReference type="PROSITE" id="PS51332">
    <property type="entry name" value="B12_BINDING"/>
    <property type="match status" value="1"/>
</dbReference>
<feature type="domain" description="B12-binding" evidence="3">
    <location>
        <begin position="87"/>
        <end position="221"/>
    </location>
</feature>